<dbReference type="PANTHER" id="PTHR47939:SF14">
    <property type="entry name" value="PENTATRICOPEPTIDE REPEAT-CONTAINING PROTEIN MITOCHONDRIAL"/>
    <property type="match status" value="1"/>
</dbReference>
<evidence type="ECO:0000256" key="2">
    <source>
        <dbReference type="ARBA" id="ARBA00022737"/>
    </source>
</evidence>
<dbReference type="Gene3D" id="1.25.40.10">
    <property type="entry name" value="Tetratricopeptide repeat domain"/>
    <property type="match status" value="3"/>
</dbReference>
<evidence type="ECO:0000256" key="3">
    <source>
        <dbReference type="PROSITE-ProRule" id="PRU00708"/>
    </source>
</evidence>
<dbReference type="EMBL" id="CACTIH010002133">
    <property type="protein sequence ID" value="CAA2973913.1"/>
    <property type="molecule type" value="Genomic_DNA"/>
</dbReference>
<dbReference type="OrthoDB" id="185373at2759"/>
<organism evidence="4 5">
    <name type="scientific">Olea europaea subsp. europaea</name>
    <dbReference type="NCBI Taxonomy" id="158383"/>
    <lineage>
        <taxon>Eukaryota</taxon>
        <taxon>Viridiplantae</taxon>
        <taxon>Streptophyta</taxon>
        <taxon>Embryophyta</taxon>
        <taxon>Tracheophyta</taxon>
        <taxon>Spermatophyta</taxon>
        <taxon>Magnoliopsida</taxon>
        <taxon>eudicotyledons</taxon>
        <taxon>Gunneridae</taxon>
        <taxon>Pentapetalae</taxon>
        <taxon>asterids</taxon>
        <taxon>lamiids</taxon>
        <taxon>Lamiales</taxon>
        <taxon>Oleaceae</taxon>
        <taxon>Oleeae</taxon>
        <taxon>Olea</taxon>
    </lineage>
</organism>
<dbReference type="AlphaFoldDB" id="A0A8S0R6F1"/>
<accession>A0A8S0R6F1</accession>
<sequence>MDAESFHGKSILLSLHKKSNDWYSFLVHIPKIHQPIFQISLLSSTSLQRLNFSLHFRQFYFSRSFQNPDNLDKNPNIFSRKDWLSPSEVIKIFENLKDPNLTQPLFKQTSDRKDYKLNEALYTAVINKLALANDFDGIETLMQRIKLERKCRLSDEFFRNMIKIYGHSAGKINRAIGTLFDMPNYKSWPSVKTFNFVDLLVSTKQFDVVHEVYMEASKLGVEIDACCLNIIIKGLCGCGQMEAAFSVLDEFPKQKCRPNVRTFSTMMHGLCERGCVDEAFDLLERMEMEGVEPDAIVFNILISRLRKRGRVEEGIKLFDRMMLKGRDPNSRTYQDVLYCLLDAKRFVEAKDFMRKMSDKGLIPSFESYKLAIRGFVVRIFWKI</sequence>
<dbReference type="InterPro" id="IPR011990">
    <property type="entry name" value="TPR-like_helical_dom_sf"/>
</dbReference>
<name>A0A8S0R6F1_OLEEU</name>
<evidence type="ECO:0000313" key="4">
    <source>
        <dbReference type="EMBL" id="CAA2973913.1"/>
    </source>
</evidence>
<dbReference type="PROSITE" id="PS51375">
    <property type="entry name" value="PPR"/>
    <property type="match status" value="4"/>
</dbReference>
<dbReference type="PANTHER" id="PTHR47939">
    <property type="entry name" value="MEMBRANE-ASSOCIATED SALT-INDUCIBLE PROTEIN-LIKE"/>
    <property type="match status" value="1"/>
</dbReference>
<gene>
    <name evidence="4" type="ORF">OLEA9_A097885</name>
</gene>
<feature type="repeat" description="PPR" evidence="3">
    <location>
        <begin position="329"/>
        <end position="363"/>
    </location>
</feature>
<dbReference type="Gramene" id="OE9A097885T2">
    <property type="protein sequence ID" value="OE9A097885C2"/>
    <property type="gene ID" value="OE9A097885"/>
</dbReference>
<feature type="repeat" description="PPR" evidence="3">
    <location>
        <begin position="294"/>
        <end position="328"/>
    </location>
</feature>
<evidence type="ECO:0008006" key="6">
    <source>
        <dbReference type="Google" id="ProtNLM"/>
    </source>
</evidence>
<dbReference type="InterPro" id="IPR050667">
    <property type="entry name" value="PPR-containing_protein"/>
</dbReference>
<evidence type="ECO:0000256" key="1">
    <source>
        <dbReference type="ARBA" id="ARBA00007626"/>
    </source>
</evidence>
<comment type="similarity">
    <text evidence="1">Belongs to the PPR family. P subfamily.</text>
</comment>
<evidence type="ECO:0000313" key="5">
    <source>
        <dbReference type="Proteomes" id="UP000594638"/>
    </source>
</evidence>
<protein>
    <recommendedName>
        <fullName evidence="6">Pentatricopeptide repeat-containing protein</fullName>
    </recommendedName>
</protein>
<keyword evidence="2" id="KW-0677">Repeat</keyword>
<keyword evidence="5" id="KW-1185">Reference proteome</keyword>
<reference evidence="4 5" key="1">
    <citation type="submission" date="2019-12" db="EMBL/GenBank/DDBJ databases">
        <authorList>
            <person name="Alioto T."/>
            <person name="Alioto T."/>
            <person name="Gomez Garrido J."/>
        </authorList>
    </citation>
    <scope>NUCLEOTIDE SEQUENCE [LARGE SCALE GENOMIC DNA]</scope>
</reference>
<comment type="caution">
    <text evidence="4">The sequence shown here is derived from an EMBL/GenBank/DDBJ whole genome shotgun (WGS) entry which is preliminary data.</text>
</comment>
<feature type="repeat" description="PPR" evidence="3">
    <location>
        <begin position="224"/>
        <end position="258"/>
    </location>
</feature>
<dbReference type="InterPro" id="IPR002885">
    <property type="entry name" value="PPR_rpt"/>
</dbReference>
<proteinExistence type="inferred from homology"/>
<dbReference type="Pfam" id="PF13041">
    <property type="entry name" value="PPR_2"/>
    <property type="match status" value="2"/>
</dbReference>
<feature type="repeat" description="PPR" evidence="3">
    <location>
        <begin position="259"/>
        <end position="293"/>
    </location>
</feature>
<dbReference type="Proteomes" id="UP000594638">
    <property type="component" value="Unassembled WGS sequence"/>
</dbReference>
<dbReference type="NCBIfam" id="TIGR00756">
    <property type="entry name" value="PPR"/>
    <property type="match status" value="4"/>
</dbReference>